<sequence length="907" mass="103703">TLSVYCSIEFIIHGFHFHYVLCRNETEFIQDIVEDIFARLNHGFSASTKNLIGIDYHLEKLNLFLAMRSDDVRIVGIRGMGRIGKTTLARVIFDRISNQFESSSFLANFREVSERNGLVVLQNQLLCEIMKEENIKIWDIYKGSNMIRNRLCRKRVLIVLDDVDKPDQLESLVGKRYWFGSGSIIIITTRDVHLLVQFHVDEVYNMKELNHDDAFKLFSLKAFKSDHPVEGFVELSKEVVRYTQGLPLALEVLGSFLYGRSVDEWISALGRLKQDPENVILDRLEISFHGLKPTEKKIFLDVACFFKGMDKDYVVNLLDSFGFYGAIGIRVLIDKSLVTIVDNNRLWMHDLLQEMGQKIVWKESPDKPGKRSRLWVDEDVYHVLTENLVTFVCRGTEAIEMMTFSLSKQKKVKLSAKSFLKMGKLRLLKISNIRLLEWHGYPLRSLPLCFKAEKLVELDMSYSCIKELWNGTRTLDMLKFVNLSHSQDLIRTPDLTRVPNLEKLFLEACTSLVEVHPSIWLLKRLIILNLKDCRCLKALPKFPEIKGNMEHLSKLYLDGTAIEELPLSIEHLTGLLITICHFSSLKTLTLSGCSKLDKLPEKFENVECLEELDISGTAMRQIPSSILLLKNLRTLYFRGCGVQPPKPWFSLLSYLLLPRKSADSLSLLLPPLSSLRTLTSLKLSSCNLIEGAVPSDIGCLLSLKILDLSDNEFVSLPLSISQLSSLEELFLVACRRLQSLPELPANSAGSSVSVDLLPHSNDINPMGFAVCTIFRLQRLNYPDKYRRSDYHGPESFIRVDFFFNDAFRISIKRPIRSRSVKSSAQIGSDHLWLMYASEWIERDSSNEVDRITVSFRGEPASDMDLEIRKCAVGLVYDFYDLDDFNGAEPGGSRSSTEEPQPKRFKKI</sequence>
<dbReference type="InterPro" id="IPR044974">
    <property type="entry name" value="Disease_R_plants"/>
</dbReference>
<evidence type="ECO:0000256" key="4">
    <source>
        <dbReference type="SAM" id="MobiDB-lite"/>
    </source>
</evidence>
<feature type="domain" description="Disease resistance protein Roq1-like winged-helix" evidence="6">
    <location>
        <begin position="294"/>
        <end position="363"/>
    </location>
</feature>
<comment type="caution">
    <text evidence="8">The sequence shown here is derived from an EMBL/GenBank/DDBJ whole genome shotgun (WGS) entry which is preliminary data.</text>
</comment>
<reference evidence="8" key="1">
    <citation type="journal article" date="2023" name="Plant Biotechnol. J.">
        <title>Chromosome-level wild Hevea brasiliensis genome provides new tools for genomic-assisted breeding and valuable loci to elevate rubber yield.</title>
        <authorList>
            <person name="Cheng H."/>
            <person name="Song X."/>
            <person name="Hu Y."/>
            <person name="Wu T."/>
            <person name="Yang Q."/>
            <person name="An Z."/>
            <person name="Feng S."/>
            <person name="Deng Z."/>
            <person name="Wu W."/>
            <person name="Zeng X."/>
            <person name="Tu M."/>
            <person name="Wang X."/>
            <person name="Huang H."/>
        </authorList>
    </citation>
    <scope>NUCLEOTIDE SEQUENCE</scope>
    <source>
        <strain evidence="8">MT/VB/25A 57/8</strain>
    </source>
</reference>
<protein>
    <recommendedName>
        <fullName evidence="10">NB-ARC domain-containing protein</fullName>
    </recommendedName>
</protein>
<dbReference type="InterPro" id="IPR032675">
    <property type="entry name" value="LRR_dom_sf"/>
</dbReference>
<evidence type="ECO:0000313" key="8">
    <source>
        <dbReference type="EMBL" id="KAJ9146025.1"/>
    </source>
</evidence>
<evidence type="ECO:0000256" key="1">
    <source>
        <dbReference type="ARBA" id="ARBA00022614"/>
    </source>
</evidence>
<dbReference type="Proteomes" id="UP001174677">
    <property type="component" value="Chromosome 16"/>
</dbReference>
<dbReference type="InterPro" id="IPR001611">
    <property type="entry name" value="Leu-rich_rpt"/>
</dbReference>
<evidence type="ECO:0000256" key="3">
    <source>
        <dbReference type="ARBA" id="ARBA00022821"/>
    </source>
</evidence>
<keyword evidence="1" id="KW-0433">Leucine-rich repeat</keyword>
<dbReference type="Gene3D" id="3.40.50.300">
    <property type="entry name" value="P-loop containing nucleotide triphosphate hydrolases"/>
    <property type="match status" value="1"/>
</dbReference>
<dbReference type="SUPFAM" id="SSF52540">
    <property type="entry name" value="P-loop containing nucleoside triphosphate hydrolases"/>
    <property type="match status" value="1"/>
</dbReference>
<organism evidence="8 9">
    <name type="scientific">Hevea brasiliensis</name>
    <name type="common">Para rubber tree</name>
    <name type="synonym">Siphonia brasiliensis</name>
    <dbReference type="NCBI Taxonomy" id="3981"/>
    <lineage>
        <taxon>Eukaryota</taxon>
        <taxon>Viridiplantae</taxon>
        <taxon>Streptophyta</taxon>
        <taxon>Embryophyta</taxon>
        <taxon>Tracheophyta</taxon>
        <taxon>Spermatophyta</taxon>
        <taxon>Magnoliopsida</taxon>
        <taxon>eudicotyledons</taxon>
        <taxon>Gunneridae</taxon>
        <taxon>Pentapetalae</taxon>
        <taxon>rosids</taxon>
        <taxon>fabids</taxon>
        <taxon>Malpighiales</taxon>
        <taxon>Euphorbiaceae</taxon>
        <taxon>Crotonoideae</taxon>
        <taxon>Micrandreae</taxon>
        <taxon>Hevea</taxon>
    </lineage>
</organism>
<dbReference type="Gene3D" id="1.10.8.430">
    <property type="entry name" value="Helical domain of apoptotic protease-activating factors"/>
    <property type="match status" value="1"/>
</dbReference>
<dbReference type="InterPro" id="IPR058546">
    <property type="entry name" value="RPS4B/Roq1-like_LRR"/>
</dbReference>
<dbReference type="SMART" id="SM00369">
    <property type="entry name" value="LRR_TYP"/>
    <property type="match status" value="3"/>
</dbReference>
<feature type="region of interest" description="Disordered" evidence="4">
    <location>
        <begin position="887"/>
        <end position="907"/>
    </location>
</feature>
<dbReference type="SUPFAM" id="SSF52058">
    <property type="entry name" value="L domain-like"/>
    <property type="match status" value="1"/>
</dbReference>
<feature type="non-terminal residue" evidence="8">
    <location>
        <position position="1"/>
    </location>
</feature>
<feature type="domain" description="Disease resistance protein RPS4B/Roq1-like leucine-rich repeats" evidence="7">
    <location>
        <begin position="525"/>
        <end position="642"/>
    </location>
</feature>
<evidence type="ECO:0000259" key="5">
    <source>
        <dbReference type="Pfam" id="PF00931"/>
    </source>
</evidence>
<evidence type="ECO:0000259" key="7">
    <source>
        <dbReference type="Pfam" id="PF23286"/>
    </source>
</evidence>
<dbReference type="Gene3D" id="3.80.10.10">
    <property type="entry name" value="Ribonuclease Inhibitor"/>
    <property type="match status" value="2"/>
</dbReference>
<dbReference type="Pfam" id="PF00560">
    <property type="entry name" value="LRR_1"/>
    <property type="match status" value="1"/>
</dbReference>
<dbReference type="PANTHER" id="PTHR11017">
    <property type="entry name" value="LEUCINE-RICH REPEAT-CONTAINING PROTEIN"/>
    <property type="match status" value="1"/>
</dbReference>
<dbReference type="PANTHER" id="PTHR11017:SF510">
    <property type="entry name" value="ADP-RIBOSYL CYCLASE_CYCLIC ADP-RIBOSE HYDROLASE"/>
    <property type="match status" value="1"/>
</dbReference>
<dbReference type="InterPro" id="IPR002182">
    <property type="entry name" value="NB-ARC"/>
</dbReference>
<evidence type="ECO:0000259" key="6">
    <source>
        <dbReference type="Pfam" id="PF23282"/>
    </source>
</evidence>
<accession>A0ABQ9KRP7</accession>
<dbReference type="InterPro" id="IPR042197">
    <property type="entry name" value="Apaf_helical"/>
</dbReference>
<dbReference type="EMBL" id="JARPOI010000016">
    <property type="protein sequence ID" value="KAJ9146025.1"/>
    <property type="molecule type" value="Genomic_DNA"/>
</dbReference>
<dbReference type="PROSITE" id="PS51450">
    <property type="entry name" value="LRR"/>
    <property type="match status" value="1"/>
</dbReference>
<name>A0ABQ9KRP7_HEVBR</name>
<evidence type="ECO:0000313" key="9">
    <source>
        <dbReference type="Proteomes" id="UP001174677"/>
    </source>
</evidence>
<dbReference type="InterPro" id="IPR027417">
    <property type="entry name" value="P-loop_NTPase"/>
</dbReference>
<gene>
    <name evidence="8" type="ORF">P3X46_028345</name>
</gene>
<evidence type="ECO:0008006" key="10">
    <source>
        <dbReference type="Google" id="ProtNLM"/>
    </source>
</evidence>
<evidence type="ECO:0000256" key="2">
    <source>
        <dbReference type="ARBA" id="ARBA00022737"/>
    </source>
</evidence>
<dbReference type="Pfam" id="PF00931">
    <property type="entry name" value="NB-ARC"/>
    <property type="match status" value="1"/>
</dbReference>
<dbReference type="Pfam" id="PF23282">
    <property type="entry name" value="WHD_ROQ1"/>
    <property type="match status" value="1"/>
</dbReference>
<dbReference type="InterPro" id="IPR058192">
    <property type="entry name" value="WHD_ROQ1-like"/>
</dbReference>
<feature type="domain" description="NB-ARC" evidence="5">
    <location>
        <begin position="55"/>
        <end position="225"/>
    </location>
</feature>
<keyword evidence="9" id="KW-1185">Reference proteome</keyword>
<dbReference type="PRINTS" id="PR00364">
    <property type="entry name" value="DISEASERSIST"/>
</dbReference>
<dbReference type="InterPro" id="IPR003591">
    <property type="entry name" value="Leu-rich_rpt_typical-subtyp"/>
</dbReference>
<keyword evidence="3" id="KW-0611">Plant defense</keyword>
<dbReference type="Pfam" id="PF23286">
    <property type="entry name" value="LRR_13"/>
    <property type="match status" value="1"/>
</dbReference>
<keyword evidence="2" id="KW-0677">Repeat</keyword>
<proteinExistence type="predicted"/>